<proteinExistence type="predicted"/>
<comment type="caution">
    <text evidence="1">The sequence shown here is derived from an EMBL/GenBank/DDBJ whole genome shotgun (WGS) entry which is preliminary data.</text>
</comment>
<organism evidence="1 2">
    <name type="scientific">Gryllotalpicola koreensis</name>
    <dbReference type="NCBI Taxonomy" id="993086"/>
    <lineage>
        <taxon>Bacteria</taxon>
        <taxon>Bacillati</taxon>
        <taxon>Actinomycetota</taxon>
        <taxon>Actinomycetes</taxon>
        <taxon>Micrococcales</taxon>
        <taxon>Microbacteriaceae</taxon>
        <taxon>Gryllotalpicola</taxon>
    </lineage>
</organism>
<name>A0ABP8A1K8_9MICO</name>
<keyword evidence="2" id="KW-1185">Reference proteome</keyword>
<accession>A0ABP8A1K8</accession>
<sequence length="104" mass="11283">MTEELQVDKDARDPENALWVALRPEPVSLSSAEVQSGGQLKPAPTTDGIAARAWVHFATRDGLRAARVQCRVTAYNSKVCRISGNIKGLPFTAHVWANAVTRSP</sequence>
<evidence type="ECO:0000313" key="1">
    <source>
        <dbReference type="EMBL" id="GAA4175684.1"/>
    </source>
</evidence>
<dbReference type="Proteomes" id="UP001501079">
    <property type="component" value="Unassembled WGS sequence"/>
</dbReference>
<protein>
    <submittedName>
        <fullName evidence="1">Uncharacterized protein</fullName>
    </submittedName>
</protein>
<dbReference type="EMBL" id="BAABBW010000003">
    <property type="protein sequence ID" value="GAA4175684.1"/>
    <property type="molecule type" value="Genomic_DNA"/>
</dbReference>
<gene>
    <name evidence="1" type="ORF">GCM10022287_21680</name>
</gene>
<evidence type="ECO:0000313" key="2">
    <source>
        <dbReference type="Proteomes" id="UP001501079"/>
    </source>
</evidence>
<dbReference type="RefSeq" id="WP_344754244.1">
    <property type="nucleotide sequence ID" value="NZ_BAABBW010000003.1"/>
</dbReference>
<reference evidence="2" key="1">
    <citation type="journal article" date="2019" name="Int. J. Syst. Evol. Microbiol.">
        <title>The Global Catalogue of Microorganisms (GCM) 10K type strain sequencing project: providing services to taxonomists for standard genome sequencing and annotation.</title>
        <authorList>
            <consortium name="The Broad Institute Genomics Platform"/>
            <consortium name="The Broad Institute Genome Sequencing Center for Infectious Disease"/>
            <person name="Wu L."/>
            <person name="Ma J."/>
        </authorList>
    </citation>
    <scope>NUCLEOTIDE SEQUENCE [LARGE SCALE GENOMIC DNA]</scope>
    <source>
        <strain evidence="2">JCM 17591</strain>
    </source>
</reference>